<keyword evidence="8" id="KW-0472">Membrane</keyword>
<dbReference type="Pfam" id="PF01580">
    <property type="entry name" value="FtsK_SpoIIIE"/>
    <property type="match status" value="2"/>
</dbReference>
<comment type="subcellular location">
    <subcellularLocation>
        <location evidence="1">Cell membrane</location>
        <topology evidence="1">Multi-pass membrane protein</topology>
    </subcellularLocation>
</comment>
<dbReference type="InterPro" id="IPR003593">
    <property type="entry name" value="AAA+_ATPase"/>
</dbReference>
<evidence type="ECO:0000256" key="9">
    <source>
        <dbReference type="PROSITE-ProRule" id="PRU00289"/>
    </source>
</evidence>
<dbReference type="SUPFAM" id="SSF52540">
    <property type="entry name" value="P-loop containing nucleoside triphosphate hydrolases"/>
    <property type="match status" value="3"/>
</dbReference>
<reference evidence="12 13" key="1">
    <citation type="journal article" date="2019" name="Int. J. Syst. Evol. Microbiol.">
        <title>The Global Catalogue of Microorganisms (GCM) 10K type strain sequencing project: providing services to taxonomists for standard genome sequencing and annotation.</title>
        <authorList>
            <consortium name="The Broad Institute Genomics Platform"/>
            <consortium name="The Broad Institute Genome Sequencing Center for Infectious Disease"/>
            <person name="Wu L."/>
            <person name="Ma J."/>
        </authorList>
    </citation>
    <scope>NUCLEOTIDE SEQUENCE [LARGE SCALE GENOMIC DNA]</scope>
    <source>
        <strain evidence="12 13">JCM 8201</strain>
    </source>
</reference>
<dbReference type="InterPro" id="IPR002543">
    <property type="entry name" value="FtsK_dom"/>
</dbReference>
<evidence type="ECO:0000313" key="12">
    <source>
        <dbReference type="EMBL" id="GAA2728842.1"/>
    </source>
</evidence>
<keyword evidence="3" id="KW-0812">Transmembrane</keyword>
<feature type="domain" description="FtsK" evidence="11">
    <location>
        <begin position="1086"/>
        <end position="1269"/>
    </location>
</feature>
<keyword evidence="2" id="KW-1003">Cell membrane</keyword>
<evidence type="ECO:0000256" key="7">
    <source>
        <dbReference type="ARBA" id="ARBA00022989"/>
    </source>
</evidence>
<dbReference type="InterPro" id="IPR023837">
    <property type="entry name" value="EccCb-like_Actinobacteria"/>
</dbReference>
<gene>
    <name evidence="12" type="ORF">GCM10010439_37970</name>
</gene>
<keyword evidence="7" id="KW-1133">Transmembrane helix</keyword>
<dbReference type="PANTHER" id="PTHR22683:SF1">
    <property type="entry name" value="TYPE VII SECRETION SYSTEM PROTEIN ESSC"/>
    <property type="match status" value="1"/>
</dbReference>
<feature type="binding site" evidence="9">
    <location>
        <begin position="820"/>
        <end position="827"/>
    </location>
    <ligand>
        <name>ATP</name>
        <dbReference type="ChEBI" id="CHEBI:30616"/>
    </ligand>
</feature>
<keyword evidence="5 9" id="KW-0547">Nucleotide-binding</keyword>
<dbReference type="PROSITE" id="PS50901">
    <property type="entry name" value="FTSK"/>
    <property type="match status" value="3"/>
</dbReference>
<dbReference type="Proteomes" id="UP001501842">
    <property type="component" value="Unassembled WGS sequence"/>
</dbReference>
<accession>A0ABN3UAT2</accession>
<comment type="caution">
    <text evidence="12">The sequence shown here is derived from an EMBL/GenBank/DDBJ whole genome shotgun (WGS) entry which is preliminary data.</text>
</comment>
<dbReference type="Gene3D" id="3.40.50.300">
    <property type="entry name" value="P-loop containing nucleotide triphosphate hydrolases"/>
    <property type="match status" value="4"/>
</dbReference>
<keyword evidence="13" id="KW-1185">Reference proteome</keyword>
<keyword evidence="4" id="KW-0677">Repeat</keyword>
<feature type="binding site" evidence="9">
    <location>
        <begin position="1103"/>
        <end position="1110"/>
    </location>
    <ligand>
        <name>ATP</name>
        <dbReference type="ChEBI" id="CHEBI:30616"/>
    </ligand>
</feature>
<dbReference type="SMART" id="SM00382">
    <property type="entry name" value="AAA"/>
    <property type="match status" value="2"/>
</dbReference>
<evidence type="ECO:0000256" key="8">
    <source>
        <dbReference type="ARBA" id="ARBA00023136"/>
    </source>
</evidence>
<keyword evidence="6 9" id="KW-0067">ATP-binding</keyword>
<name>A0ABN3UAT2_9ACTN</name>
<evidence type="ECO:0000256" key="5">
    <source>
        <dbReference type="ARBA" id="ARBA00022741"/>
    </source>
</evidence>
<evidence type="ECO:0000256" key="10">
    <source>
        <dbReference type="SAM" id="MobiDB-lite"/>
    </source>
</evidence>
<feature type="region of interest" description="Disordered" evidence="10">
    <location>
        <begin position="1"/>
        <end position="23"/>
    </location>
</feature>
<evidence type="ECO:0000256" key="6">
    <source>
        <dbReference type="ARBA" id="ARBA00022840"/>
    </source>
</evidence>
<evidence type="ECO:0000256" key="2">
    <source>
        <dbReference type="ARBA" id="ARBA00022475"/>
    </source>
</evidence>
<dbReference type="NCBIfam" id="TIGR03924">
    <property type="entry name" value="T7SS_EccC_a"/>
    <property type="match status" value="1"/>
</dbReference>
<evidence type="ECO:0000259" key="11">
    <source>
        <dbReference type="PROSITE" id="PS50901"/>
    </source>
</evidence>
<evidence type="ECO:0000313" key="13">
    <source>
        <dbReference type="Proteomes" id="UP001501842"/>
    </source>
</evidence>
<evidence type="ECO:0000256" key="1">
    <source>
        <dbReference type="ARBA" id="ARBA00004651"/>
    </source>
</evidence>
<organism evidence="12 13">
    <name type="scientific">Actinocorallia aurantiaca</name>
    <dbReference type="NCBI Taxonomy" id="46204"/>
    <lineage>
        <taxon>Bacteria</taxon>
        <taxon>Bacillati</taxon>
        <taxon>Actinomycetota</taxon>
        <taxon>Actinomycetes</taxon>
        <taxon>Streptosporangiales</taxon>
        <taxon>Thermomonosporaceae</taxon>
        <taxon>Actinocorallia</taxon>
    </lineage>
</organism>
<feature type="domain" description="FtsK" evidence="11">
    <location>
        <begin position="455"/>
        <end position="655"/>
    </location>
</feature>
<protein>
    <submittedName>
        <fullName evidence="12">Type VII secretion protein EccC</fullName>
    </submittedName>
</protein>
<dbReference type="NCBIfam" id="TIGR03925">
    <property type="entry name" value="T7SS_EccC_b"/>
    <property type="match status" value="1"/>
</dbReference>
<dbReference type="PANTHER" id="PTHR22683">
    <property type="entry name" value="SPORULATION PROTEIN RELATED"/>
    <property type="match status" value="1"/>
</dbReference>
<evidence type="ECO:0000256" key="3">
    <source>
        <dbReference type="ARBA" id="ARBA00022692"/>
    </source>
</evidence>
<feature type="domain" description="FtsK" evidence="11">
    <location>
        <begin position="802"/>
        <end position="993"/>
    </location>
</feature>
<evidence type="ECO:0000256" key="4">
    <source>
        <dbReference type="ARBA" id="ARBA00022737"/>
    </source>
</evidence>
<proteinExistence type="predicted"/>
<feature type="binding site" evidence="9">
    <location>
        <begin position="478"/>
        <end position="485"/>
    </location>
    <ligand>
        <name>ATP</name>
        <dbReference type="ChEBI" id="CHEBI:30616"/>
    </ligand>
</feature>
<dbReference type="InterPro" id="IPR023836">
    <property type="entry name" value="EccCa-like_Actinobacteria"/>
</dbReference>
<dbReference type="InterPro" id="IPR027417">
    <property type="entry name" value="P-loop_NTPase"/>
</dbReference>
<dbReference type="InterPro" id="IPR050206">
    <property type="entry name" value="FtsK/SpoIIIE/SftA"/>
</dbReference>
<dbReference type="EMBL" id="BAAATZ010000013">
    <property type="protein sequence ID" value="GAA2728842.1"/>
    <property type="molecule type" value="Genomic_DNA"/>
</dbReference>
<sequence>MSTELVRRGERRKPPQMPRGEILLESPPEIPEQVSEGGRQALMYLPMMAGSGAMVFMVAQPGSSPLTWVSSGLFAVSMLGMMLGQMGRGSGERKVKLNAERRDYLRYLGQVRTKVRTAAKEQRDSLEWGSPDPASLPSLVLSERLWERRPADEDFANVRIARGPQRLALELIPPDTKPVEDLEPMTAGALGRFTRTHSTVPDLPVSVALRSFARFVPGGDPETVRGLTRAVLLHLAAFHTPDDMRVSVCASPERLAAWDWVKWLPHALHPTELDAAGPVRLITSDLSDLEKRLEIQNRPRFSRGLSLDDLPYHVVILDGGQVPYDTQLAEGIEGVTVFDLDEALPAISDDLTLRLRVSPRQMAMLVRDHAGKETPTRIGVPDQVSVPQAEALARQLAPLRASAAEEAAEDALAGATTLTQLFGITDPHRVDLAATWRPRPPRSRLRVPVGVDPTGRPVELDIKEAAQGGFGPHGLCIGATGAGKSEFLRTLVLGLAMTHSSEVLNFVLVDFKGGATFLGMEELHHVSAVITNLEDELPLVDRMYDALHGEMVRRQELLRAAGNYASLRDYEKAREQGVNLKPMPTLFLVLDEFSELLSAKPEFAELFVMIGRLGRSLGVHLLLASQRLEEGKLRGLDTHLSYRIGLRTFSAMESRVVLGVPDAYELPQAPGHGYLKVGTDQMTRFRAAYVSGPVSEEIAASSGMAGASGQTRRIVPYTAAYVPLVEEENRESSPEAPEHKEAQDTLFDVIVRQMNGLGPAPHPIWLPPLAEPPTLDGLVPRDGKRPLHTVVGIVDRPFDQRRDPFWLDLSGAAGHVGIAGSPRSGKSTALRTLICSLALQHTPREVQFYCLDFGGGSLAQLAGLPHVGGVASRLDGDRVRRTVAEVTTLMEQRERRFAELGVDSMDSYRRRRAAGEFADDPFGDVFLVVDGWLTLRQDYEALEEAITELASRGLGYGIHVVAATHKWSEFRMSIRDLLGTRLELRLGDPYESEIDRKLAANVPEDTPGRGLTREGLHFLTALPRLDGVQDADDLAAGVGDLVNRLSASWQGPPAPKVRLLPSLLRVDEMPADTGKKIPIGIDEDSLAPVLLDFTADPHFLIFGDTECGKSNLLRLVVEGITGRFTPQEARLIFLDYRRSLLEEASSEHQIGYAASSTAAEPLIKGIHGALINRLPPADLTPTQLKERSWWSGADLFVVIDDYELVATSSNPLSPIVELLPQARDIGLHLILARAGGGAGRAMYDPAVQRVREMSSPGLIMSGSKDEGALLGNIRPEALPPGRGRLVDRRAGVRLVQTAYRGE</sequence>